<protein>
    <submittedName>
        <fullName evidence="6">TIGR03571 family LLM class oxidoreductase</fullName>
        <ecNumber evidence="6">1.-.-.-</ecNumber>
    </submittedName>
</protein>
<dbReference type="RefSeq" id="WP_250140616.1">
    <property type="nucleotide sequence ID" value="NZ_JALIQP010000002.1"/>
</dbReference>
<evidence type="ECO:0000256" key="4">
    <source>
        <dbReference type="ARBA" id="ARBA00023033"/>
    </source>
</evidence>
<dbReference type="AlphaFoldDB" id="A0ABD5PQF3"/>
<organism evidence="6 7">
    <name type="scientific">Halosolutus amylolyticus</name>
    <dbReference type="NCBI Taxonomy" id="2932267"/>
    <lineage>
        <taxon>Archaea</taxon>
        <taxon>Methanobacteriati</taxon>
        <taxon>Methanobacteriota</taxon>
        <taxon>Stenosarchaea group</taxon>
        <taxon>Halobacteria</taxon>
        <taxon>Halobacteriales</taxon>
        <taxon>Natrialbaceae</taxon>
        <taxon>Halosolutus</taxon>
    </lineage>
</organism>
<evidence type="ECO:0000313" key="6">
    <source>
        <dbReference type="EMBL" id="MFC4542692.1"/>
    </source>
</evidence>
<dbReference type="EMBL" id="JBHSFA010000007">
    <property type="protein sequence ID" value="MFC4542692.1"/>
    <property type="molecule type" value="Genomic_DNA"/>
</dbReference>
<dbReference type="EC" id="1.-.-.-" evidence="6"/>
<keyword evidence="2" id="KW-0288">FMN</keyword>
<evidence type="ECO:0000256" key="3">
    <source>
        <dbReference type="ARBA" id="ARBA00023002"/>
    </source>
</evidence>
<dbReference type="PANTHER" id="PTHR30011:SF16">
    <property type="entry name" value="C2H2 FINGER DOMAIN TRANSCRIPTION FACTOR (EUROFUNG)-RELATED"/>
    <property type="match status" value="1"/>
</dbReference>
<evidence type="ECO:0000256" key="2">
    <source>
        <dbReference type="ARBA" id="ARBA00022643"/>
    </source>
</evidence>
<keyword evidence="4" id="KW-0503">Monooxygenase</keyword>
<evidence type="ECO:0000256" key="1">
    <source>
        <dbReference type="ARBA" id="ARBA00022630"/>
    </source>
</evidence>
<name>A0ABD5PQF3_9EURY</name>
<feature type="domain" description="Luciferase-like" evidence="5">
    <location>
        <begin position="32"/>
        <end position="242"/>
    </location>
</feature>
<dbReference type="InterPro" id="IPR051260">
    <property type="entry name" value="Diverse_substr_monoxygenases"/>
</dbReference>
<comment type="caution">
    <text evidence="6">The sequence shown here is derived from an EMBL/GenBank/DDBJ whole genome shotgun (WGS) entry which is preliminary data.</text>
</comment>
<dbReference type="InterPro" id="IPR036661">
    <property type="entry name" value="Luciferase-like_sf"/>
</dbReference>
<reference evidence="6 7" key="1">
    <citation type="journal article" date="2019" name="Int. J. Syst. Evol. Microbiol.">
        <title>The Global Catalogue of Microorganisms (GCM) 10K type strain sequencing project: providing services to taxonomists for standard genome sequencing and annotation.</title>
        <authorList>
            <consortium name="The Broad Institute Genomics Platform"/>
            <consortium name="The Broad Institute Genome Sequencing Center for Infectious Disease"/>
            <person name="Wu L."/>
            <person name="Ma J."/>
        </authorList>
    </citation>
    <scope>NUCLEOTIDE SEQUENCE [LARGE SCALE GENOMIC DNA]</scope>
    <source>
        <strain evidence="6 7">WLHS5</strain>
    </source>
</reference>
<keyword evidence="7" id="KW-1185">Reference proteome</keyword>
<evidence type="ECO:0000259" key="5">
    <source>
        <dbReference type="Pfam" id="PF00296"/>
    </source>
</evidence>
<keyword evidence="3 6" id="KW-0560">Oxidoreductase</keyword>
<dbReference type="GO" id="GO:0004497">
    <property type="term" value="F:monooxygenase activity"/>
    <property type="evidence" value="ECO:0007669"/>
    <property type="project" value="UniProtKB-KW"/>
</dbReference>
<dbReference type="NCBIfam" id="TIGR03571">
    <property type="entry name" value="lucif_BA3436"/>
    <property type="match status" value="1"/>
</dbReference>
<gene>
    <name evidence="6" type="ORF">ACFO5R_12245</name>
</gene>
<accession>A0ABD5PQF3</accession>
<evidence type="ECO:0000313" key="7">
    <source>
        <dbReference type="Proteomes" id="UP001595898"/>
    </source>
</evidence>
<keyword evidence="1" id="KW-0285">Flavoprotein</keyword>
<dbReference type="Gene3D" id="3.20.20.30">
    <property type="entry name" value="Luciferase-like domain"/>
    <property type="match status" value="1"/>
</dbReference>
<sequence length="307" mass="34182">MPTRGHENEGYRRLFDDDGLTFGTGFPLTGTSRSTPPIDEELRLAAHAEAVGFGGLWARDVPTYWPKFGDAGQTVDTWPWLSQVAAHTDEVALGTASIVLTLRHPLHVAKAAATVDRLSDGRLVLGVASGDRDPEFPAFDVDPDDRGDRFREAVEVLRTVWREEYPELEGDWGALEGDLDVVPKPTSETLPLLPTGHARQSREWIAAHGDGWLFYHLPEETLASYLTDWRADAGAKPFTMVVCVEFADDPTADPEPLHQGYRAGVEWFRDYFRRLDNLGVDHAIVSIENEDSEQGLTQFGEEIIDEL</sequence>
<dbReference type="PANTHER" id="PTHR30011">
    <property type="entry name" value="ALKANESULFONATE MONOOXYGENASE-RELATED"/>
    <property type="match status" value="1"/>
</dbReference>
<dbReference type="SUPFAM" id="SSF51679">
    <property type="entry name" value="Bacterial luciferase-like"/>
    <property type="match status" value="1"/>
</dbReference>
<dbReference type="InterPro" id="IPR020020">
    <property type="entry name" value="Luciferase-type_oxidoreductase"/>
</dbReference>
<dbReference type="Proteomes" id="UP001595898">
    <property type="component" value="Unassembled WGS sequence"/>
</dbReference>
<dbReference type="Pfam" id="PF00296">
    <property type="entry name" value="Bac_luciferase"/>
    <property type="match status" value="1"/>
</dbReference>
<proteinExistence type="predicted"/>
<dbReference type="InterPro" id="IPR011251">
    <property type="entry name" value="Luciferase-like_dom"/>
</dbReference>